<dbReference type="SUPFAM" id="SSF53335">
    <property type="entry name" value="S-adenosyl-L-methionine-dependent methyltransferases"/>
    <property type="match status" value="1"/>
</dbReference>
<dbReference type="GO" id="GO:0032259">
    <property type="term" value="P:methylation"/>
    <property type="evidence" value="ECO:0007669"/>
    <property type="project" value="UniProtKB-KW"/>
</dbReference>
<evidence type="ECO:0000313" key="3">
    <source>
        <dbReference type="Proteomes" id="UP000074108"/>
    </source>
</evidence>
<dbReference type="PATRIC" id="fig|1150625.3.peg.2612"/>
<dbReference type="AlphaFoldDB" id="A0A147K6B7"/>
<dbReference type="InterPro" id="IPR029063">
    <property type="entry name" value="SAM-dependent_MTases_sf"/>
</dbReference>
<dbReference type="OrthoDB" id="9804312at2"/>
<accession>A0A147K6B7</accession>
<name>A0A147K6B7_9BACI</name>
<keyword evidence="2" id="KW-0808">Transferase</keyword>
<evidence type="ECO:0000313" key="2">
    <source>
        <dbReference type="EMBL" id="KUP05381.1"/>
    </source>
</evidence>
<dbReference type="InterPro" id="IPR015985">
    <property type="entry name" value="TehB-like_dom"/>
</dbReference>
<comment type="caution">
    <text evidence="2">The sequence shown here is derived from an EMBL/GenBank/DDBJ whole genome shotgun (WGS) entry which is preliminary data.</text>
</comment>
<proteinExistence type="predicted"/>
<keyword evidence="2" id="KW-0489">Methyltransferase</keyword>
<dbReference type="GO" id="GO:0008168">
    <property type="term" value="F:methyltransferase activity"/>
    <property type="evidence" value="ECO:0007669"/>
    <property type="project" value="UniProtKB-KW"/>
</dbReference>
<dbReference type="Gene3D" id="3.40.50.150">
    <property type="entry name" value="Vaccinia Virus protein VP39"/>
    <property type="match status" value="1"/>
</dbReference>
<dbReference type="Pfam" id="PF03848">
    <property type="entry name" value="TehB"/>
    <property type="match status" value="1"/>
</dbReference>
<keyword evidence="3" id="KW-1185">Reference proteome</keyword>
<organism evidence="2 3">
    <name type="scientific">Bacillus coahuilensis p1.1.43</name>
    <dbReference type="NCBI Taxonomy" id="1150625"/>
    <lineage>
        <taxon>Bacteria</taxon>
        <taxon>Bacillati</taxon>
        <taxon>Bacillota</taxon>
        <taxon>Bacilli</taxon>
        <taxon>Bacillales</taxon>
        <taxon>Bacillaceae</taxon>
        <taxon>Bacillus</taxon>
    </lineage>
</organism>
<dbReference type="Proteomes" id="UP000074108">
    <property type="component" value="Unassembled WGS sequence"/>
</dbReference>
<dbReference type="EMBL" id="LDYG01000039">
    <property type="protein sequence ID" value="KUP05381.1"/>
    <property type="molecule type" value="Genomic_DNA"/>
</dbReference>
<protein>
    <submittedName>
        <fullName evidence="2">Methyltransferase</fullName>
    </submittedName>
</protein>
<feature type="domain" description="Tellurite resistance methyltransferase TehB-like" evidence="1">
    <location>
        <begin position="42"/>
        <end position="170"/>
    </location>
</feature>
<reference evidence="2 3" key="1">
    <citation type="journal article" date="2016" name="Front. Microbiol.">
        <title>Microevolution Analysis of Bacillus coahuilensis Unveils Differences in Phosphorus Acquisition Strategies and Their Regulation.</title>
        <authorList>
            <person name="Gomez-Lunar Z."/>
            <person name="Hernandez-Gonzalez I."/>
            <person name="Rodriguez-Torres M.D."/>
            <person name="Souza V."/>
            <person name="Olmedo-Alvarez G."/>
        </authorList>
    </citation>
    <scope>NUCLEOTIDE SEQUENCE [LARGE SCALE GENOMIC DNA]</scope>
    <source>
        <strain evidence="3">p1.1.43</strain>
    </source>
</reference>
<dbReference type="STRING" id="1150625.Q75_12410"/>
<sequence>MLNSWNQRFKQKDYVYGTEANEFIKNECYRFKQNSSLAAYAEGEGRNAVHIASLGHKVTAYDYARSGLDKTIALGKLHNLTVDTKLVDLLEDELLCEAYDGALMVYGHFPKNRQYNVLNKIMNSIKAGGIFLLEVYEDKQLAYKTGGPKDVNWLYDSNELLKWAKQFRMLHFFVGETERYEGLLHHGTSYVVQLVIKK</sequence>
<evidence type="ECO:0000259" key="1">
    <source>
        <dbReference type="Pfam" id="PF03848"/>
    </source>
</evidence>
<gene>
    <name evidence="2" type="ORF">Q75_12410</name>
</gene>